<comment type="caution">
    <text evidence="1">The sequence shown here is derived from an EMBL/GenBank/DDBJ whole genome shotgun (WGS) entry which is preliminary data.</text>
</comment>
<dbReference type="AlphaFoldDB" id="A0A3E0IKS1"/>
<accession>A0A3E0IKS1</accession>
<gene>
    <name evidence="2" type="ORF">DOS76_04610</name>
    <name evidence="1" type="ORF">DOS83_13815</name>
</gene>
<dbReference type="OrthoDB" id="9944616at2"/>
<dbReference type="RefSeq" id="WP_115871749.1">
    <property type="nucleotide sequence ID" value="NZ_QKXN01000130.1"/>
</dbReference>
<evidence type="ECO:0000313" key="2">
    <source>
        <dbReference type="EMBL" id="REI23004.1"/>
    </source>
</evidence>
<evidence type="ECO:0000313" key="3">
    <source>
        <dbReference type="Proteomes" id="UP000256337"/>
    </source>
</evidence>
<name>A0A3E0IKS1_9STAP</name>
<organism evidence="1 4">
    <name type="scientific">Staphylococcus felis</name>
    <dbReference type="NCBI Taxonomy" id="46127"/>
    <lineage>
        <taxon>Bacteria</taxon>
        <taxon>Bacillati</taxon>
        <taxon>Bacillota</taxon>
        <taxon>Bacilli</taxon>
        <taxon>Bacillales</taxon>
        <taxon>Staphylococcaceae</taxon>
        <taxon>Staphylococcus</taxon>
    </lineage>
</organism>
<evidence type="ECO:0000313" key="1">
    <source>
        <dbReference type="EMBL" id="REH89015.1"/>
    </source>
</evidence>
<dbReference type="EMBL" id="QKXQ01000712">
    <property type="protein sequence ID" value="REH89015.1"/>
    <property type="molecule type" value="Genomic_DNA"/>
</dbReference>
<dbReference type="EMBL" id="QKYD01000075">
    <property type="protein sequence ID" value="REI23004.1"/>
    <property type="molecule type" value="Genomic_DNA"/>
</dbReference>
<proteinExistence type="predicted"/>
<protein>
    <submittedName>
        <fullName evidence="1">Uncharacterized protein</fullName>
    </submittedName>
</protein>
<reference evidence="3 4" key="1">
    <citation type="journal article" date="2018" name="Vet. Microbiol.">
        <title>Characterisation of Staphylococcus felis isolated from cats using whole genome sequencing.</title>
        <authorList>
            <person name="Worthing K."/>
            <person name="Pang S."/>
            <person name="Trott D.J."/>
            <person name="Abraham S."/>
            <person name="Coombs G.W."/>
            <person name="Jordan D."/>
            <person name="McIntyre L."/>
            <person name="Davies M.R."/>
            <person name="Norris J."/>
        </authorList>
    </citation>
    <scope>NUCLEOTIDE SEQUENCE [LARGE SCALE GENOMIC DNA]</scope>
    <source>
        <strain evidence="2 3">F25</strain>
        <strain evidence="1 4">F9</strain>
    </source>
</reference>
<sequence length="64" mass="6927">MPDINSTLDCLSEAGEMELNGQIKDLFISVVRPNGDLTIIHSSLSDIEKLGLLEASKILALEKS</sequence>
<evidence type="ECO:0000313" key="4">
    <source>
        <dbReference type="Proteomes" id="UP000256562"/>
    </source>
</evidence>
<dbReference type="Proteomes" id="UP000256562">
    <property type="component" value="Unassembled WGS sequence"/>
</dbReference>
<dbReference type="Proteomes" id="UP000256337">
    <property type="component" value="Unassembled WGS sequence"/>
</dbReference>